<evidence type="ECO:0000259" key="2">
    <source>
        <dbReference type="Pfam" id="PF04127"/>
    </source>
</evidence>
<keyword evidence="4" id="KW-1185">Reference proteome</keyword>
<dbReference type="STRING" id="1513793.SAMN06296036_117101"/>
<dbReference type="PANTHER" id="PTHR14359">
    <property type="entry name" value="HOMO-OLIGOMERIC FLAVIN CONTAINING CYS DECARBOXYLASE FAMILY"/>
    <property type="match status" value="1"/>
</dbReference>
<dbReference type="InterPro" id="IPR036551">
    <property type="entry name" value="Flavin_trans-like"/>
</dbReference>
<proteinExistence type="predicted"/>
<protein>
    <submittedName>
        <fullName evidence="3">Phosphopantothenate-cysteine ligase /Phosphopantothenoylcysteine decarboxylase</fullName>
    </submittedName>
</protein>
<dbReference type="GO" id="GO:0004633">
    <property type="term" value="F:phosphopantothenoylcysteine decarboxylase activity"/>
    <property type="evidence" value="ECO:0007669"/>
    <property type="project" value="TreeGrafter"/>
</dbReference>
<evidence type="ECO:0000259" key="1">
    <source>
        <dbReference type="Pfam" id="PF02441"/>
    </source>
</evidence>
<dbReference type="InterPro" id="IPR035929">
    <property type="entry name" value="CoaB-like_sf"/>
</dbReference>
<dbReference type="Pfam" id="PF02441">
    <property type="entry name" value="Flavoprotein"/>
    <property type="match status" value="1"/>
</dbReference>
<gene>
    <name evidence="3" type="ORF">SAMN06296036_117101</name>
</gene>
<dbReference type="OrthoDB" id="5288242at2"/>
<dbReference type="Pfam" id="PF04127">
    <property type="entry name" value="DFP"/>
    <property type="match status" value="1"/>
</dbReference>
<dbReference type="SUPFAM" id="SSF52507">
    <property type="entry name" value="Homo-oligomeric flavin-containing Cys decarboxylases, HFCD"/>
    <property type="match status" value="1"/>
</dbReference>
<keyword evidence="3" id="KW-0436">Ligase</keyword>
<dbReference type="EMBL" id="FWZT01000017">
    <property type="protein sequence ID" value="SMF55314.1"/>
    <property type="molecule type" value="Genomic_DNA"/>
</dbReference>
<sequence length="397" mass="43009">MASSDLTVERISDALLGKHIDVIVSGSIGAVESTRFVRSLRRLGARVTPWLTEGAKQFTTNTALSWASAEKVVESFSGDASHIGLADACVIAPASANIIAKIARGITDTPASALVASYLGQGKPVMFIPNMHESLSHSPFVKSNTEKIEAYCTKLQPRMEEGKLKFPEPAVLADQIAHSLNSVAGMFPAMVAMGTTRGYIDDVRYISNYSSGALGSKIAEELYRQGLTTYVVAGPSPIRPKAYSKLIEVDTNDSLERTSLQLVEEEKAAVVFASSVLDFIPDQKQDGKIKSSEDLQVSFVKTDKIIAKLKPEHGIKVGFKLEADLDEAKAKAIATDYMEKYSLSLMVLNSLKEVTATAHKAYIVSRNDKGDLQWTQKDGKQQIAAMIAKHIKLASLN</sequence>
<dbReference type="InterPro" id="IPR003382">
    <property type="entry name" value="Flavoprotein"/>
</dbReference>
<dbReference type="GO" id="GO:0010181">
    <property type="term" value="F:FMN binding"/>
    <property type="evidence" value="ECO:0007669"/>
    <property type="project" value="TreeGrafter"/>
</dbReference>
<dbReference type="RefSeq" id="WP_132322028.1">
    <property type="nucleotide sequence ID" value="NZ_FWZT01000017.1"/>
</dbReference>
<feature type="domain" description="Flavoprotein" evidence="1">
    <location>
        <begin position="18"/>
        <end position="162"/>
    </location>
</feature>
<dbReference type="Gene3D" id="3.40.50.1950">
    <property type="entry name" value="Flavin prenyltransferase-like"/>
    <property type="match status" value="1"/>
</dbReference>
<dbReference type="Proteomes" id="UP000192907">
    <property type="component" value="Unassembled WGS sequence"/>
</dbReference>
<feature type="domain" description="DNA/pantothenate metabolism flavoprotein C-terminal" evidence="2">
    <location>
        <begin position="190"/>
        <end position="392"/>
    </location>
</feature>
<dbReference type="GO" id="GO:0071513">
    <property type="term" value="C:phosphopantothenoylcysteine decarboxylase complex"/>
    <property type="evidence" value="ECO:0007669"/>
    <property type="project" value="TreeGrafter"/>
</dbReference>
<accession>A0A1Y6CBA0</accession>
<dbReference type="InterPro" id="IPR007085">
    <property type="entry name" value="DNA/pantothenate-metab_flavo_C"/>
</dbReference>
<evidence type="ECO:0000313" key="3">
    <source>
        <dbReference type="EMBL" id="SMF55314.1"/>
    </source>
</evidence>
<evidence type="ECO:0000313" key="4">
    <source>
        <dbReference type="Proteomes" id="UP000192907"/>
    </source>
</evidence>
<dbReference type="GO" id="GO:0016874">
    <property type="term" value="F:ligase activity"/>
    <property type="evidence" value="ECO:0007669"/>
    <property type="project" value="UniProtKB-KW"/>
</dbReference>
<name>A0A1Y6CBA0_9BACT</name>
<dbReference type="PANTHER" id="PTHR14359:SF6">
    <property type="entry name" value="PHOSPHOPANTOTHENOYLCYSTEINE DECARBOXYLASE"/>
    <property type="match status" value="1"/>
</dbReference>
<organism evidence="3 4">
    <name type="scientific">Pseudobacteriovorax antillogorgiicola</name>
    <dbReference type="NCBI Taxonomy" id="1513793"/>
    <lineage>
        <taxon>Bacteria</taxon>
        <taxon>Pseudomonadati</taxon>
        <taxon>Bdellovibrionota</taxon>
        <taxon>Oligoflexia</taxon>
        <taxon>Oligoflexales</taxon>
        <taxon>Pseudobacteriovoracaceae</taxon>
        <taxon>Pseudobacteriovorax</taxon>
    </lineage>
</organism>
<dbReference type="AlphaFoldDB" id="A0A1Y6CBA0"/>
<dbReference type="SUPFAM" id="SSF102645">
    <property type="entry name" value="CoaB-like"/>
    <property type="match status" value="1"/>
</dbReference>
<reference evidence="4" key="1">
    <citation type="submission" date="2017-04" db="EMBL/GenBank/DDBJ databases">
        <authorList>
            <person name="Varghese N."/>
            <person name="Submissions S."/>
        </authorList>
    </citation>
    <scope>NUCLEOTIDE SEQUENCE [LARGE SCALE GENOMIC DNA]</scope>
    <source>
        <strain evidence="4">RKEM611</strain>
    </source>
</reference>
<dbReference type="GO" id="GO:0015937">
    <property type="term" value="P:coenzyme A biosynthetic process"/>
    <property type="evidence" value="ECO:0007669"/>
    <property type="project" value="TreeGrafter"/>
</dbReference>
<dbReference type="Gene3D" id="3.40.50.10300">
    <property type="entry name" value="CoaB-like"/>
    <property type="match status" value="1"/>
</dbReference>